<sequence length="169" mass="19483">MMGAIPDEILSLKIGLWRKNEAQPHVIHNMVYGMHSLAYTHGAFHWVGISRNYFVVSFNISHEVYGEIFLPEQICLMNSVNIGISAMEGTLCAYCNVYHQGNHTFKLWVMKDYGLKESWSSIFIMVVPDIRIYVPKYRTQRGSFTLLARDIAQKEFTFTESLISPRLLT</sequence>
<organism evidence="1 2">
    <name type="scientific">Solanum commersonii</name>
    <name type="common">Commerson's wild potato</name>
    <name type="synonym">Commerson's nightshade</name>
    <dbReference type="NCBI Taxonomy" id="4109"/>
    <lineage>
        <taxon>Eukaryota</taxon>
        <taxon>Viridiplantae</taxon>
        <taxon>Streptophyta</taxon>
        <taxon>Embryophyta</taxon>
        <taxon>Tracheophyta</taxon>
        <taxon>Spermatophyta</taxon>
        <taxon>Magnoliopsida</taxon>
        <taxon>eudicotyledons</taxon>
        <taxon>Gunneridae</taxon>
        <taxon>Pentapetalae</taxon>
        <taxon>asterids</taxon>
        <taxon>lamiids</taxon>
        <taxon>Solanales</taxon>
        <taxon>Solanaceae</taxon>
        <taxon>Solanoideae</taxon>
        <taxon>Solaneae</taxon>
        <taxon>Solanum</taxon>
    </lineage>
</organism>
<evidence type="ECO:0008006" key="3">
    <source>
        <dbReference type="Google" id="ProtNLM"/>
    </source>
</evidence>
<proteinExistence type="predicted"/>
<name>A0A9J5YCP1_SOLCO</name>
<evidence type="ECO:0000313" key="1">
    <source>
        <dbReference type="EMBL" id="KAG5598499.1"/>
    </source>
</evidence>
<dbReference type="InterPro" id="IPR017451">
    <property type="entry name" value="F-box-assoc_interact_dom"/>
</dbReference>
<keyword evidence="2" id="KW-1185">Reference proteome</keyword>
<dbReference type="NCBIfam" id="TIGR01640">
    <property type="entry name" value="F_box_assoc_1"/>
    <property type="match status" value="1"/>
</dbReference>
<protein>
    <recommendedName>
        <fullName evidence="3">F-box associated domain-containing protein</fullName>
    </recommendedName>
</protein>
<comment type="caution">
    <text evidence="1">The sequence shown here is derived from an EMBL/GenBank/DDBJ whole genome shotgun (WGS) entry which is preliminary data.</text>
</comment>
<dbReference type="OrthoDB" id="5314306at2759"/>
<accession>A0A9J5YCP1</accession>
<evidence type="ECO:0000313" key="2">
    <source>
        <dbReference type="Proteomes" id="UP000824120"/>
    </source>
</evidence>
<reference evidence="1 2" key="1">
    <citation type="submission" date="2020-09" db="EMBL/GenBank/DDBJ databases">
        <title>De no assembly of potato wild relative species, Solanum commersonii.</title>
        <authorList>
            <person name="Cho K."/>
        </authorList>
    </citation>
    <scope>NUCLEOTIDE SEQUENCE [LARGE SCALE GENOMIC DNA]</scope>
    <source>
        <strain evidence="1">LZ3.2</strain>
        <tissue evidence="1">Leaf</tissue>
    </source>
</reference>
<dbReference type="Proteomes" id="UP000824120">
    <property type="component" value="Chromosome 6"/>
</dbReference>
<gene>
    <name evidence="1" type="ORF">H5410_029869</name>
</gene>
<dbReference type="EMBL" id="JACXVP010000006">
    <property type="protein sequence ID" value="KAG5598499.1"/>
    <property type="molecule type" value="Genomic_DNA"/>
</dbReference>
<dbReference type="AlphaFoldDB" id="A0A9J5YCP1"/>